<evidence type="ECO:0000256" key="6">
    <source>
        <dbReference type="ARBA" id="ARBA00023136"/>
    </source>
</evidence>
<evidence type="ECO:0000256" key="3">
    <source>
        <dbReference type="ARBA" id="ARBA00022448"/>
    </source>
</evidence>
<evidence type="ECO:0000313" key="10">
    <source>
        <dbReference type="EMBL" id="HJD42682.1"/>
    </source>
</evidence>
<dbReference type="InterPro" id="IPR002524">
    <property type="entry name" value="Cation_efflux"/>
</dbReference>
<dbReference type="AlphaFoldDB" id="A0A9D2RDW9"/>
<keyword evidence="6 7" id="KW-0472">Membrane</keyword>
<evidence type="ECO:0000256" key="1">
    <source>
        <dbReference type="ARBA" id="ARBA00004141"/>
    </source>
</evidence>
<dbReference type="InterPro" id="IPR036837">
    <property type="entry name" value="Cation_efflux_CTD_sf"/>
</dbReference>
<dbReference type="NCBIfam" id="TIGR01297">
    <property type="entry name" value="CDF"/>
    <property type="match status" value="1"/>
</dbReference>
<proteinExistence type="inferred from homology"/>
<dbReference type="SUPFAM" id="SSF160240">
    <property type="entry name" value="Cation efflux protein cytoplasmic domain-like"/>
    <property type="match status" value="1"/>
</dbReference>
<reference evidence="10" key="1">
    <citation type="journal article" date="2021" name="PeerJ">
        <title>Extensive microbial diversity within the chicken gut microbiome revealed by metagenomics and culture.</title>
        <authorList>
            <person name="Gilroy R."/>
            <person name="Ravi A."/>
            <person name="Getino M."/>
            <person name="Pursley I."/>
            <person name="Horton D.L."/>
            <person name="Alikhan N.F."/>
            <person name="Baker D."/>
            <person name="Gharbi K."/>
            <person name="Hall N."/>
            <person name="Watson M."/>
            <person name="Adriaenssens E.M."/>
            <person name="Foster-Nyarko E."/>
            <person name="Jarju S."/>
            <person name="Secka A."/>
            <person name="Antonio M."/>
            <person name="Oren A."/>
            <person name="Chaudhuri R.R."/>
            <person name="La Ragione R."/>
            <person name="Hildebrand F."/>
            <person name="Pallen M.J."/>
        </authorList>
    </citation>
    <scope>NUCLEOTIDE SEQUENCE</scope>
    <source>
        <strain evidence="10">ChiBcec15-3976</strain>
    </source>
</reference>
<dbReference type="GO" id="GO:0008324">
    <property type="term" value="F:monoatomic cation transmembrane transporter activity"/>
    <property type="evidence" value="ECO:0007669"/>
    <property type="project" value="InterPro"/>
</dbReference>
<evidence type="ECO:0000256" key="4">
    <source>
        <dbReference type="ARBA" id="ARBA00022692"/>
    </source>
</evidence>
<sequence>MTEFLIRHFIKDYKDVEKISVRTAYGVLASIVGIFCNVFLFAAKFVIGLVLHSVSVTADAFNNLSDAGSSIISFVGVKMAEKPADKDHPFGHGRIEYIAALVVSFLVLEVGFTFLKDSIGRIRTPEALNFQAVSVAVLILSVAVKLWLGLFNRKLGEKIDSKVMMAVFTDSMGDVITTSATILSLLFFAATGINIDGFVGAGVALVVMWAGVGIARDTLEPLIGQAIDPEVYEGIKRFVENYDGIEGTHDLIVHNYGPGRSMASIHAEVPNDVDIEQSHEIIDRIEREAAKELGIFLVIHMDPVEMKDENVLAARENAVEFLKELDPACTLHDFRVVHGERQINLIFDMVVPIDYDEEKKEELKNKLAERLKEKDARYECAITVESDYVARADEETKQE</sequence>
<reference evidence="10" key="2">
    <citation type="submission" date="2021-04" db="EMBL/GenBank/DDBJ databases">
        <authorList>
            <person name="Gilroy R."/>
        </authorList>
    </citation>
    <scope>NUCLEOTIDE SEQUENCE</scope>
    <source>
        <strain evidence="10">ChiBcec15-3976</strain>
    </source>
</reference>
<dbReference type="SUPFAM" id="SSF161111">
    <property type="entry name" value="Cation efflux protein transmembrane domain-like"/>
    <property type="match status" value="1"/>
</dbReference>
<evidence type="ECO:0000256" key="7">
    <source>
        <dbReference type="SAM" id="Phobius"/>
    </source>
</evidence>
<dbReference type="InterPro" id="IPR027470">
    <property type="entry name" value="Cation_efflux_CTD"/>
</dbReference>
<dbReference type="PANTHER" id="PTHR43840:SF50">
    <property type="entry name" value="MANGANESE EFFLUX SYSTEM PROTEIN MNES"/>
    <property type="match status" value="1"/>
</dbReference>
<comment type="similarity">
    <text evidence="2">Belongs to the cation diffusion facilitator (CDF) transporter (TC 2.A.4) family.</text>
</comment>
<feature type="transmembrane region" description="Helical" evidence="7">
    <location>
        <begin position="127"/>
        <end position="151"/>
    </location>
</feature>
<feature type="transmembrane region" description="Helical" evidence="7">
    <location>
        <begin position="171"/>
        <end position="190"/>
    </location>
</feature>
<feature type="domain" description="Cation efflux protein transmembrane" evidence="8">
    <location>
        <begin position="31"/>
        <end position="222"/>
    </location>
</feature>
<evidence type="ECO:0000256" key="5">
    <source>
        <dbReference type="ARBA" id="ARBA00022989"/>
    </source>
</evidence>
<dbReference type="EMBL" id="DWUU01000041">
    <property type="protein sequence ID" value="HJD42682.1"/>
    <property type="molecule type" value="Genomic_DNA"/>
</dbReference>
<dbReference type="InterPro" id="IPR058533">
    <property type="entry name" value="Cation_efflux_TM"/>
</dbReference>
<keyword evidence="3" id="KW-0813">Transport</keyword>
<dbReference type="InterPro" id="IPR050291">
    <property type="entry name" value="CDF_Transporter"/>
</dbReference>
<feature type="domain" description="Cation efflux protein cytoplasmic" evidence="9">
    <location>
        <begin position="228"/>
        <end position="303"/>
    </location>
</feature>
<name>A0A9D2RDW9_9FIRM</name>
<dbReference type="Pfam" id="PF16916">
    <property type="entry name" value="ZT_dimer"/>
    <property type="match status" value="1"/>
</dbReference>
<evidence type="ECO:0000259" key="8">
    <source>
        <dbReference type="Pfam" id="PF01545"/>
    </source>
</evidence>
<dbReference type="Proteomes" id="UP000823909">
    <property type="component" value="Unassembled WGS sequence"/>
</dbReference>
<feature type="transmembrane region" description="Helical" evidence="7">
    <location>
        <begin position="21"/>
        <end position="47"/>
    </location>
</feature>
<keyword evidence="4 7" id="KW-0812">Transmembrane</keyword>
<dbReference type="InterPro" id="IPR027469">
    <property type="entry name" value="Cation_efflux_TMD_sf"/>
</dbReference>
<comment type="caution">
    <text evidence="10">The sequence shown here is derived from an EMBL/GenBank/DDBJ whole genome shotgun (WGS) entry which is preliminary data.</text>
</comment>
<dbReference type="Gene3D" id="3.30.70.1350">
    <property type="entry name" value="Cation efflux protein, cytoplasmic domain"/>
    <property type="match status" value="1"/>
</dbReference>
<dbReference type="Gene3D" id="1.20.1510.10">
    <property type="entry name" value="Cation efflux protein transmembrane domain"/>
    <property type="match status" value="1"/>
</dbReference>
<dbReference type="Pfam" id="PF01545">
    <property type="entry name" value="Cation_efflux"/>
    <property type="match status" value="1"/>
</dbReference>
<dbReference type="PANTHER" id="PTHR43840">
    <property type="entry name" value="MITOCHONDRIAL METAL TRANSPORTER 1-RELATED"/>
    <property type="match status" value="1"/>
</dbReference>
<protein>
    <submittedName>
        <fullName evidence="10">Cation diffusion facilitator family transporter</fullName>
    </submittedName>
</protein>
<evidence type="ECO:0000313" key="11">
    <source>
        <dbReference type="Proteomes" id="UP000823909"/>
    </source>
</evidence>
<evidence type="ECO:0000256" key="2">
    <source>
        <dbReference type="ARBA" id="ARBA00008114"/>
    </source>
</evidence>
<accession>A0A9D2RDW9</accession>
<evidence type="ECO:0000259" key="9">
    <source>
        <dbReference type="Pfam" id="PF16916"/>
    </source>
</evidence>
<feature type="transmembrane region" description="Helical" evidence="7">
    <location>
        <begin position="197"/>
        <end position="215"/>
    </location>
</feature>
<keyword evidence="5 7" id="KW-1133">Transmembrane helix</keyword>
<dbReference type="GO" id="GO:0016020">
    <property type="term" value="C:membrane"/>
    <property type="evidence" value="ECO:0007669"/>
    <property type="project" value="UniProtKB-SubCell"/>
</dbReference>
<comment type="subcellular location">
    <subcellularLocation>
        <location evidence="1">Membrane</location>
        <topology evidence="1">Multi-pass membrane protein</topology>
    </subcellularLocation>
</comment>
<feature type="transmembrane region" description="Helical" evidence="7">
    <location>
        <begin position="97"/>
        <end position="115"/>
    </location>
</feature>
<gene>
    <name evidence="10" type="ORF">H9910_06700</name>
</gene>
<dbReference type="FunFam" id="1.20.1510.10:FF:000006">
    <property type="entry name" value="Divalent cation efflux transporter"/>
    <property type="match status" value="1"/>
</dbReference>
<organism evidence="10 11">
    <name type="scientific">Candidatus Mediterraneibacter quadrami</name>
    <dbReference type="NCBI Taxonomy" id="2838684"/>
    <lineage>
        <taxon>Bacteria</taxon>
        <taxon>Bacillati</taxon>
        <taxon>Bacillota</taxon>
        <taxon>Clostridia</taxon>
        <taxon>Lachnospirales</taxon>
        <taxon>Lachnospiraceae</taxon>
        <taxon>Mediterraneibacter</taxon>
    </lineage>
</organism>